<sequence length="354" mass="40149">GVGNRGKATTNNKQQTTNNEMNSFFCSEMSRQAGEGLIGSATPCQIYVLIECPFPWTSNAFESKSVPENLRNLVKLADRKASLVPIRFLLIHGQSRTKDGIKVLIYHQQPGDFCQGYQRREWQVDSIEEVAGLVKSYLAGEVPPSETSTSQIRDILICVHGSHDKCCAKHGIPFYREAIAAIAQWDLQEVRLWQTSHFGGHRFAPTLIDLPDGRYYGRLTQTGLHSILTRTGNLQSLDQFYRGWSILPTCLQVLEKELRLNYDWKWFGYNIAHRIIGCSLDRDWIQAEFSVQLPSGLIHRYEAEIVKDIQKILSLKGSCNASETSEYFQYIVKSLYRCSPKTVPLHSSVFHATA</sequence>
<dbReference type="AlphaFoldDB" id="A0AAE3GS16"/>
<dbReference type="InterPro" id="IPR036249">
    <property type="entry name" value="Thioredoxin-like_sf"/>
</dbReference>
<feature type="compositionally biased region" description="Low complexity" evidence="1">
    <location>
        <begin position="9"/>
        <end position="19"/>
    </location>
</feature>
<dbReference type="InterPro" id="IPR010350">
    <property type="entry name" value="Aim32/Apd1-like_bac"/>
</dbReference>
<dbReference type="EMBL" id="JAMZMM010000130">
    <property type="protein sequence ID" value="MCP2729626.1"/>
    <property type="molecule type" value="Genomic_DNA"/>
</dbReference>
<dbReference type="PIRSF" id="PIRSF035042">
    <property type="entry name" value="UCP035042_thirdx"/>
    <property type="match status" value="1"/>
</dbReference>
<evidence type="ECO:0000256" key="1">
    <source>
        <dbReference type="SAM" id="MobiDB-lite"/>
    </source>
</evidence>
<feature type="non-terminal residue" evidence="2">
    <location>
        <position position="1"/>
    </location>
</feature>
<proteinExistence type="predicted"/>
<dbReference type="InterPro" id="IPR009737">
    <property type="entry name" value="Aim32/Apd1-like"/>
</dbReference>
<dbReference type="SUPFAM" id="SSF52833">
    <property type="entry name" value="Thioredoxin-like"/>
    <property type="match status" value="1"/>
</dbReference>
<evidence type="ECO:0000313" key="3">
    <source>
        <dbReference type="Proteomes" id="UP001204953"/>
    </source>
</evidence>
<dbReference type="Proteomes" id="UP001204953">
    <property type="component" value="Unassembled WGS sequence"/>
</dbReference>
<reference evidence="2" key="1">
    <citation type="submission" date="2022-06" db="EMBL/GenBank/DDBJ databases">
        <title>New cyanobacteria of genus Symplocastrum in benthos of Lake Baikal.</title>
        <authorList>
            <person name="Sorokovikova E."/>
            <person name="Tikhonova I."/>
            <person name="Krasnopeev A."/>
            <person name="Evseev P."/>
            <person name="Gladkikh A."/>
            <person name="Belykh O."/>
        </authorList>
    </citation>
    <scope>NUCLEOTIDE SEQUENCE</scope>
    <source>
        <strain evidence="2">BBK-W-15</strain>
    </source>
</reference>
<evidence type="ECO:0008006" key="4">
    <source>
        <dbReference type="Google" id="ProtNLM"/>
    </source>
</evidence>
<name>A0AAE3GS16_9CYAN</name>
<dbReference type="Pfam" id="PF06999">
    <property type="entry name" value="Suc_Fer-like"/>
    <property type="match status" value="1"/>
</dbReference>
<gene>
    <name evidence="2" type="ORF">NJ959_14330</name>
</gene>
<feature type="region of interest" description="Disordered" evidence="1">
    <location>
        <begin position="1"/>
        <end position="21"/>
    </location>
</feature>
<dbReference type="Gene3D" id="3.40.30.10">
    <property type="entry name" value="Glutaredoxin"/>
    <property type="match status" value="1"/>
</dbReference>
<dbReference type="CDD" id="cd03062">
    <property type="entry name" value="TRX_Fd_Sucrase"/>
    <property type="match status" value="1"/>
</dbReference>
<dbReference type="RefSeq" id="WP_254012408.1">
    <property type="nucleotide sequence ID" value="NZ_JAMZMM010000130.1"/>
</dbReference>
<accession>A0AAE3GS16</accession>
<comment type="caution">
    <text evidence="2">The sequence shown here is derived from an EMBL/GenBank/DDBJ whole genome shotgun (WGS) entry which is preliminary data.</text>
</comment>
<evidence type="ECO:0000313" key="2">
    <source>
        <dbReference type="EMBL" id="MCP2729626.1"/>
    </source>
</evidence>
<keyword evidence="3" id="KW-1185">Reference proteome</keyword>
<organism evidence="2 3">
    <name type="scientific">Limnofasciculus baicalensis BBK-W-15</name>
    <dbReference type="NCBI Taxonomy" id="2699891"/>
    <lineage>
        <taxon>Bacteria</taxon>
        <taxon>Bacillati</taxon>
        <taxon>Cyanobacteriota</taxon>
        <taxon>Cyanophyceae</taxon>
        <taxon>Coleofasciculales</taxon>
        <taxon>Coleofasciculaceae</taxon>
        <taxon>Limnofasciculus</taxon>
        <taxon>Limnofasciculus baicalensis</taxon>
    </lineage>
</organism>
<protein>
    <recommendedName>
        <fullName evidence="4">Sucrase ferredoxin</fullName>
    </recommendedName>
</protein>